<protein>
    <submittedName>
        <fullName evidence="2">Uncharacterized protein</fullName>
    </submittedName>
</protein>
<dbReference type="PANTHER" id="PTHR36800:SF1">
    <property type="entry name" value="POLYAMINE-MODULATED FACTOR 1-BINDING PROTEIN"/>
    <property type="match status" value="1"/>
</dbReference>
<accession>A0AAP0F7P3</accession>
<name>A0AAP0F7P3_9MAGN</name>
<keyword evidence="3" id="KW-1185">Reference proteome</keyword>
<evidence type="ECO:0000256" key="1">
    <source>
        <dbReference type="SAM" id="MobiDB-lite"/>
    </source>
</evidence>
<proteinExistence type="predicted"/>
<gene>
    <name evidence="2" type="ORF">Sjap_019443</name>
</gene>
<evidence type="ECO:0000313" key="2">
    <source>
        <dbReference type="EMBL" id="KAK9102189.1"/>
    </source>
</evidence>
<comment type="caution">
    <text evidence="2">The sequence shown here is derived from an EMBL/GenBank/DDBJ whole genome shotgun (WGS) entry which is preliminary data.</text>
</comment>
<dbReference type="Proteomes" id="UP001417504">
    <property type="component" value="Unassembled WGS sequence"/>
</dbReference>
<feature type="region of interest" description="Disordered" evidence="1">
    <location>
        <begin position="1"/>
        <end position="29"/>
    </location>
</feature>
<dbReference type="AlphaFoldDB" id="A0AAP0F7P3"/>
<organism evidence="2 3">
    <name type="scientific">Stephania japonica</name>
    <dbReference type="NCBI Taxonomy" id="461633"/>
    <lineage>
        <taxon>Eukaryota</taxon>
        <taxon>Viridiplantae</taxon>
        <taxon>Streptophyta</taxon>
        <taxon>Embryophyta</taxon>
        <taxon>Tracheophyta</taxon>
        <taxon>Spermatophyta</taxon>
        <taxon>Magnoliopsida</taxon>
        <taxon>Ranunculales</taxon>
        <taxon>Menispermaceae</taxon>
        <taxon>Menispermoideae</taxon>
        <taxon>Cissampelideae</taxon>
        <taxon>Stephania</taxon>
    </lineage>
</organism>
<dbReference type="PANTHER" id="PTHR36800">
    <property type="entry name" value="POLYAMINE-MODULATED FACTOR 1-BINDING PROTEIN"/>
    <property type="match status" value="1"/>
</dbReference>
<reference evidence="2 3" key="1">
    <citation type="submission" date="2024-01" db="EMBL/GenBank/DDBJ databases">
        <title>Genome assemblies of Stephania.</title>
        <authorList>
            <person name="Yang L."/>
        </authorList>
    </citation>
    <scope>NUCLEOTIDE SEQUENCE [LARGE SCALE GENOMIC DNA]</scope>
    <source>
        <strain evidence="2">QJT</strain>
        <tissue evidence="2">Leaf</tissue>
    </source>
</reference>
<dbReference type="EMBL" id="JBBNAE010000008">
    <property type="protein sequence ID" value="KAK9102189.1"/>
    <property type="molecule type" value="Genomic_DNA"/>
</dbReference>
<sequence length="106" mass="11886">MTEGSKALVAPSPPSSPSETLSRPLADSESQMSNLVYEVSQHFQAAMENMLKMINDVDRSSIEIMEEMEKCKDSASLKRQILADEKERFQKAAYTIIGMLNSREIN</sequence>
<evidence type="ECO:0000313" key="3">
    <source>
        <dbReference type="Proteomes" id="UP001417504"/>
    </source>
</evidence>